<dbReference type="EMBL" id="CP006873">
    <property type="protein sequence ID" value="AID37492.1"/>
    <property type="molecule type" value="Genomic_DNA"/>
</dbReference>
<comment type="function">
    <text evidence="11">Component of the F(0) channel, it forms part of the peripheral stalk, linking F(1) to F(0). The b'-subunit is a diverged and duplicated form of b found in plants and photosynthetic bacteria.</text>
</comment>
<dbReference type="PANTHER" id="PTHR33445:SF1">
    <property type="entry name" value="ATP SYNTHASE SUBUNIT B"/>
    <property type="match status" value="1"/>
</dbReference>
<dbReference type="InterPro" id="IPR050059">
    <property type="entry name" value="ATP_synthase_B_chain"/>
</dbReference>
<dbReference type="GO" id="GO:0012505">
    <property type="term" value="C:endomembrane system"/>
    <property type="evidence" value="ECO:0007669"/>
    <property type="project" value="UniProtKB-SubCell"/>
</dbReference>
<evidence type="ECO:0000256" key="5">
    <source>
        <dbReference type="ARBA" id="ARBA00022781"/>
    </source>
</evidence>
<evidence type="ECO:0000256" key="12">
    <source>
        <dbReference type="ARBA" id="ARBA00037847"/>
    </source>
</evidence>
<keyword evidence="16" id="KW-1185">Reference proteome</keyword>
<keyword evidence="7 13" id="KW-0406">Ion transport</keyword>
<feature type="transmembrane region" description="Helical" evidence="14">
    <location>
        <begin position="6"/>
        <end position="24"/>
    </location>
</feature>
<evidence type="ECO:0000256" key="2">
    <source>
        <dbReference type="ARBA" id="ARBA00022448"/>
    </source>
</evidence>
<accession>A0A068DQG7</accession>
<evidence type="ECO:0000256" key="9">
    <source>
        <dbReference type="ARBA" id="ARBA00023310"/>
    </source>
</evidence>
<evidence type="ECO:0000313" key="16">
    <source>
        <dbReference type="Proteomes" id="UP000027148"/>
    </source>
</evidence>
<dbReference type="GO" id="GO:0046961">
    <property type="term" value="F:proton-transporting ATPase activity, rotational mechanism"/>
    <property type="evidence" value="ECO:0007669"/>
    <property type="project" value="TreeGrafter"/>
</dbReference>
<dbReference type="GO" id="GO:0045259">
    <property type="term" value="C:proton-transporting ATP synthase complex"/>
    <property type="evidence" value="ECO:0007669"/>
    <property type="project" value="UniProtKB-KW"/>
</dbReference>
<reference evidence="15 16" key="1">
    <citation type="journal article" date="2014" name="Genome Biol. Evol.">
        <title>Genome sequence of "Candidatus Walczuchella monophlebidarum" the flavobacterial endosymbiont of Llaveia axin axin (Hemiptera: Coccoidea: Monophlebidae).</title>
        <authorList>
            <person name="Rosas-Perez T."/>
            <person name="Rosenblueth M."/>
            <person name="Rincon-Rosales R."/>
            <person name="Mora J."/>
            <person name="Martinez-Romero E."/>
        </authorList>
    </citation>
    <scope>NUCLEOTIDE SEQUENCE [LARGE SCALE GENOMIC DNA]</scope>
    <source>
        <strain evidence="15">FNIIJ</strain>
    </source>
</reference>
<keyword evidence="9" id="KW-0066">ATP synthesis</keyword>
<dbReference type="AlphaFoldDB" id="A0A068DQG7"/>
<dbReference type="PANTHER" id="PTHR33445">
    <property type="entry name" value="ATP SYNTHASE SUBUNIT B', CHLOROPLASTIC"/>
    <property type="match status" value="1"/>
</dbReference>
<organism evidence="15 16">
    <name type="scientific">Candidatus Walczuchella monophlebidarum</name>
    <dbReference type="NCBI Taxonomy" id="1415657"/>
    <lineage>
        <taxon>Bacteria</taxon>
        <taxon>Pseudomonadati</taxon>
        <taxon>Bacteroidota</taxon>
        <taxon>Flavobacteriia</taxon>
        <taxon>Flavobacteriales</taxon>
        <taxon>Candidatus Walczuchella</taxon>
    </lineage>
</organism>
<keyword evidence="4 13" id="KW-0812">Transmembrane</keyword>
<dbReference type="InterPro" id="IPR002146">
    <property type="entry name" value="ATP_synth_b/b'su_bac/chlpt"/>
</dbReference>
<dbReference type="CDD" id="cd06503">
    <property type="entry name" value="ATP-synt_Fo_b"/>
    <property type="match status" value="1"/>
</dbReference>
<dbReference type="GO" id="GO:0015986">
    <property type="term" value="P:proton motive force-driven ATP synthesis"/>
    <property type="evidence" value="ECO:0007669"/>
    <property type="project" value="InterPro"/>
</dbReference>
<protein>
    <submittedName>
        <fullName evidence="15">F0F1 ATP synthase subunit B</fullName>
    </submittedName>
</protein>
<dbReference type="Proteomes" id="UP000027148">
    <property type="component" value="Chromosome"/>
</dbReference>
<evidence type="ECO:0000256" key="1">
    <source>
        <dbReference type="ARBA" id="ARBA00005513"/>
    </source>
</evidence>
<evidence type="ECO:0000256" key="7">
    <source>
        <dbReference type="ARBA" id="ARBA00023065"/>
    </source>
</evidence>
<evidence type="ECO:0000256" key="14">
    <source>
        <dbReference type="SAM" id="Phobius"/>
    </source>
</evidence>
<comment type="function">
    <text evidence="10">F(1)F(0) ATP synthase produces ATP from ADP in the presence of a proton or sodium gradient. F-type ATPases consist of two structural domains, F(1) containing the extramembraneous catalytic core and F(0) containing the membrane proton channel, linked together by a central stalk and a peripheral stalk. During catalysis, ATP synthesis in the catalytic domain of F(1) is coupled via a rotary mechanism of the central stalk subunits to proton translocation.</text>
</comment>
<evidence type="ECO:0000256" key="4">
    <source>
        <dbReference type="ARBA" id="ARBA00022692"/>
    </source>
</evidence>
<proteinExistence type="inferred from homology"/>
<sequence>MDLVTPSIGFIFWHLFFILTKFAWKPILNLIKQRDTHLHNSLEAAQKVRSEIRLFHLEKDNWIKESRIERDLLLKEARIMSDKIREEAKKKIGIFIPFLKCLLYRLKKKNKTKQKKRNILDSSKTRRQFLY</sequence>
<dbReference type="OrthoDB" id="9795289at2"/>
<evidence type="ECO:0000256" key="3">
    <source>
        <dbReference type="ARBA" id="ARBA00022547"/>
    </source>
</evidence>
<dbReference type="STRING" id="1415657.FNIIJ_230"/>
<comment type="subcellular location">
    <subcellularLocation>
        <location evidence="12">Endomembrane system</location>
        <topology evidence="12">Single-pass membrane protein</topology>
    </subcellularLocation>
</comment>
<dbReference type="RefSeq" id="WP_051673248.1">
    <property type="nucleotide sequence ID" value="NZ_CP006873.1"/>
</dbReference>
<dbReference type="Pfam" id="PF00430">
    <property type="entry name" value="ATP-synt_B"/>
    <property type="match status" value="1"/>
</dbReference>
<evidence type="ECO:0000313" key="15">
    <source>
        <dbReference type="EMBL" id="AID37492.1"/>
    </source>
</evidence>
<evidence type="ECO:0000256" key="8">
    <source>
        <dbReference type="ARBA" id="ARBA00023136"/>
    </source>
</evidence>
<gene>
    <name evidence="15" type="primary">atpF</name>
    <name evidence="15" type="ORF">FNIIJ_230</name>
</gene>
<evidence type="ECO:0000256" key="6">
    <source>
        <dbReference type="ARBA" id="ARBA00022989"/>
    </source>
</evidence>
<comment type="similarity">
    <text evidence="1 13">Belongs to the ATPase B chain family.</text>
</comment>
<dbReference type="HOGENOM" id="CLU_1924265_0_0_10"/>
<keyword evidence="8 14" id="KW-0472">Membrane</keyword>
<keyword evidence="3 13" id="KW-0138">CF(0)</keyword>
<keyword evidence="5 13" id="KW-0375">Hydrogen ion transport</keyword>
<keyword evidence="2 13" id="KW-0813">Transport</keyword>
<keyword evidence="6 14" id="KW-1133">Transmembrane helix</keyword>
<name>A0A068DQG7_9FLAO</name>
<evidence type="ECO:0000256" key="11">
    <source>
        <dbReference type="ARBA" id="ARBA00025614"/>
    </source>
</evidence>
<dbReference type="KEGG" id="elv:FNIIJ_230"/>
<evidence type="ECO:0000256" key="10">
    <source>
        <dbReference type="ARBA" id="ARBA00025198"/>
    </source>
</evidence>
<evidence type="ECO:0000256" key="13">
    <source>
        <dbReference type="RuleBase" id="RU003848"/>
    </source>
</evidence>